<dbReference type="Proteomes" id="UP000597459">
    <property type="component" value="Unassembled WGS sequence"/>
</dbReference>
<dbReference type="PANTHER" id="PTHR47959:SF1">
    <property type="entry name" value="ATP-DEPENDENT RNA HELICASE DBPA"/>
    <property type="match status" value="1"/>
</dbReference>
<feature type="domain" description="DEAD-box RNA helicase Q" evidence="9">
    <location>
        <begin position="14"/>
        <end position="42"/>
    </location>
</feature>
<dbReference type="CDD" id="cd18787">
    <property type="entry name" value="SF2_C_DEAD"/>
    <property type="match status" value="1"/>
</dbReference>
<evidence type="ECO:0000259" key="9">
    <source>
        <dbReference type="PROSITE" id="PS51195"/>
    </source>
</evidence>
<name>A0A967B5U1_9PROT</name>
<dbReference type="PROSITE" id="PS51194">
    <property type="entry name" value="HELICASE_CTER"/>
    <property type="match status" value="1"/>
</dbReference>
<dbReference type="RefSeq" id="WP_166316272.1">
    <property type="nucleotide sequence ID" value="NZ_WOTH01000021.1"/>
</dbReference>
<feature type="domain" description="Helicase ATP-binding" evidence="7">
    <location>
        <begin position="45"/>
        <end position="211"/>
    </location>
</feature>
<dbReference type="SMART" id="SM00490">
    <property type="entry name" value="HELICc"/>
    <property type="match status" value="1"/>
</dbReference>
<keyword evidence="4" id="KW-0067">ATP-binding</keyword>
<dbReference type="Pfam" id="PF00271">
    <property type="entry name" value="Helicase_C"/>
    <property type="match status" value="1"/>
</dbReference>
<gene>
    <name evidence="10" type="ORF">GOB87_10290</name>
</gene>
<dbReference type="GO" id="GO:0003676">
    <property type="term" value="F:nucleic acid binding"/>
    <property type="evidence" value="ECO:0007669"/>
    <property type="project" value="InterPro"/>
</dbReference>
<evidence type="ECO:0000256" key="3">
    <source>
        <dbReference type="ARBA" id="ARBA00022806"/>
    </source>
</evidence>
<dbReference type="Pfam" id="PF00270">
    <property type="entry name" value="DEAD"/>
    <property type="match status" value="1"/>
</dbReference>
<keyword evidence="1" id="KW-0547">Nucleotide-binding</keyword>
<evidence type="ECO:0000256" key="4">
    <source>
        <dbReference type="ARBA" id="ARBA00022840"/>
    </source>
</evidence>
<dbReference type="CDD" id="cd00268">
    <property type="entry name" value="DEADc"/>
    <property type="match status" value="1"/>
</dbReference>
<evidence type="ECO:0000256" key="5">
    <source>
        <dbReference type="ARBA" id="ARBA00038437"/>
    </source>
</evidence>
<dbReference type="InterPro" id="IPR044742">
    <property type="entry name" value="DEAD/DEAH_RhlB"/>
</dbReference>
<dbReference type="SMART" id="SM00487">
    <property type="entry name" value="DEXDc"/>
    <property type="match status" value="1"/>
</dbReference>
<accession>A0A967B5U1</accession>
<protein>
    <submittedName>
        <fullName evidence="10">DEAD/DEAH box helicase</fullName>
    </submittedName>
</protein>
<dbReference type="GO" id="GO:0016787">
    <property type="term" value="F:hydrolase activity"/>
    <property type="evidence" value="ECO:0007669"/>
    <property type="project" value="UniProtKB-KW"/>
</dbReference>
<proteinExistence type="inferred from homology"/>
<evidence type="ECO:0000256" key="2">
    <source>
        <dbReference type="ARBA" id="ARBA00022801"/>
    </source>
</evidence>
<dbReference type="PANTHER" id="PTHR47959">
    <property type="entry name" value="ATP-DEPENDENT RNA HELICASE RHLE-RELATED"/>
    <property type="match status" value="1"/>
</dbReference>
<dbReference type="InterPro" id="IPR014014">
    <property type="entry name" value="RNA_helicase_DEAD_Q_motif"/>
</dbReference>
<dbReference type="GO" id="GO:0003724">
    <property type="term" value="F:RNA helicase activity"/>
    <property type="evidence" value="ECO:0007669"/>
    <property type="project" value="InterPro"/>
</dbReference>
<reference evidence="10" key="1">
    <citation type="submission" date="2019-11" db="EMBL/GenBank/DDBJ databases">
        <title>Description of new Acetobacter species.</title>
        <authorList>
            <person name="Cleenwerck I."/>
            <person name="Sombolestani A.S."/>
        </authorList>
    </citation>
    <scope>NUCLEOTIDE SEQUENCE</scope>
    <source>
        <strain evidence="10">LMG 1626</strain>
    </source>
</reference>
<keyword evidence="3 10" id="KW-0347">Helicase</keyword>
<evidence type="ECO:0000256" key="1">
    <source>
        <dbReference type="ARBA" id="ARBA00022741"/>
    </source>
</evidence>
<dbReference type="InterPro" id="IPR027417">
    <property type="entry name" value="P-loop_NTPase"/>
</dbReference>
<evidence type="ECO:0000259" key="8">
    <source>
        <dbReference type="PROSITE" id="PS51194"/>
    </source>
</evidence>
<evidence type="ECO:0000313" key="11">
    <source>
        <dbReference type="Proteomes" id="UP000597459"/>
    </source>
</evidence>
<feature type="short sequence motif" description="Q motif" evidence="6">
    <location>
        <begin position="14"/>
        <end position="42"/>
    </location>
</feature>
<dbReference type="PROSITE" id="PS51192">
    <property type="entry name" value="HELICASE_ATP_BIND_1"/>
    <property type="match status" value="1"/>
</dbReference>
<organism evidence="10 11">
    <name type="scientific">Acetobacter estunensis</name>
    <dbReference type="NCBI Taxonomy" id="104097"/>
    <lineage>
        <taxon>Bacteria</taxon>
        <taxon>Pseudomonadati</taxon>
        <taxon>Pseudomonadota</taxon>
        <taxon>Alphaproteobacteria</taxon>
        <taxon>Acetobacterales</taxon>
        <taxon>Acetobacteraceae</taxon>
        <taxon>Acetobacter</taxon>
    </lineage>
</organism>
<keyword evidence="2" id="KW-0378">Hydrolase</keyword>
<dbReference type="AlphaFoldDB" id="A0A967B5U1"/>
<dbReference type="GO" id="GO:0005829">
    <property type="term" value="C:cytosol"/>
    <property type="evidence" value="ECO:0007669"/>
    <property type="project" value="TreeGrafter"/>
</dbReference>
<evidence type="ECO:0000256" key="6">
    <source>
        <dbReference type="PROSITE-ProRule" id="PRU00552"/>
    </source>
</evidence>
<evidence type="ECO:0000313" key="10">
    <source>
        <dbReference type="EMBL" id="NHO54342.1"/>
    </source>
</evidence>
<dbReference type="Gene3D" id="3.40.50.300">
    <property type="entry name" value="P-loop containing nucleotide triphosphate hydrolases"/>
    <property type="match status" value="2"/>
</dbReference>
<dbReference type="EMBL" id="WOTH01000021">
    <property type="protein sequence ID" value="NHO54342.1"/>
    <property type="molecule type" value="Genomic_DNA"/>
</dbReference>
<dbReference type="InterPro" id="IPR014001">
    <property type="entry name" value="Helicase_ATP-bd"/>
</dbReference>
<comment type="caution">
    <text evidence="10">The sequence shown here is derived from an EMBL/GenBank/DDBJ whole genome shotgun (WGS) entry which is preliminary data.</text>
</comment>
<dbReference type="InterPro" id="IPR011545">
    <property type="entry name" value="DEAD/DEAH_box_helicase_dom"/>
</dbReference>
<dbReference type="GO" id="GO:0005524">
    <property type="term" value="F:ATP binding"/>
    <property type="evidence" value="ECO:0007669"/>
    <property type="project" value="UniProtKB-KW"/>
</dbReference>
<keyword evidence="11" id="KW-1185">Reference proteome</keyword>
<feature type="domain" description="Helicase C-terminal" evidence="8">
    <location>
        <begin position="220"/>
        <end position="380"/>
    </location>
</feature>
<sequence>MAASSSAPAPSSVENFDGFRLSAKLIAQTRRAGLKEPTPIQKVAIPLLLEGKDAEILAPTGTGKTASYLLPVLDFLERRKNAGALVIVPTRELARQVSEMGKTLAPSQELLPWAVYGGEQEGAPPTEDPRLIVATPGRLLDLLRSERLDATSCRFIVLDEGDRLMSGEFREEMLAIEALLPRERQTVLVSATGSPQTREAARSFLHKPVQIEPLEEERPQVRQAMIFVDQTRKPAVLEALLRKHPDRSAIVFVATRDDVHTLTRHLRKQKLNVAELHGKLGQPARNAAISAFSSGKASILVATDIAARGLDIGQVEQVINAAPPEQADTYLHRIGRTGRAGRKGWAVTLCAPEERRALRNIEASLGVKLKVLPTPEPLSRSR</sequence>
<dbReference type="PROSITE" id="PS51195">
    <property type="entry name" value="Q_MOTIF"/>
    <property type="match status" value="1"/>
</dbReference>
<evidence type="ECO:0000259" key="7">
    <source>
        <dbReference type="PROSITE" id="PS51192"/>
    </source>
</evidence>
<dbReference type="InterPro" id="IPR001650">
    <property type="entry name" value="Helicase_C-like"/>
</dbReference>
<dbReference type="InterPro" id="IPR050079">
    <property type="entry name" value="DEAD_box_RNA_helicase"/>
</dbReference>
<comment type="similarity">
    <text evidence="5">Belongs to the DEAD box helicase family.</text>
</comment>
<dbReference type="SUPFAM" id="SSF52540">
    <property type="entry name" value="P-loop containing nucleoside triphosphate hydrolases"/>
    <property type="match status" value="1"/>
</dbReference>